<proteinExistence type="inferred from homology"/>
<protein>
    <recommendedName>
        <fullName evidence="5">NAD(P)-binding protein</fullName>
    </recommendedName>
</protein>
<dbReference type="Pfam" id="PF00106">
    <property type="entry name" value="adh_short"/>
    <property type="match status" value="1"/>
</dbReference>
<keyword evidence="4" id="KW-1185">Reference proteome</keyword>
<evidence type="ECO:0008006" key="5">
    <source>
        <dbReference type="Google" id="ProtNLM"/>
    </source>
</evidence>
<dbReference type="Proteomes" id="UP000664132">
    <property type="component" value="Unassembled WGS sequence"/>
</dbReference>
<dbReference type="GO" id="GO:0016491">
    <property type="term" value="F:oxidoreductase activity"/>
    <property type="evidence" value="ECO:0007669"/>
    <property type="project" value="TreeGrafter"/>
</dbReference>
<dbReference type="InterPro" id="IPR051468">
    <property type="entry name" value="Fungal_SecMetab_SDRs"/>
</dbReference>
<sequence>MSSFLITGSSRGIGLGYVKLLASKSASEVGKVFAAARAENAALKQIISESAGRVEFVPLEVTSETSAKEAAQCVELSLGSKGLDVLINNAGIPSQTEGGIENMTDLTEVLNVNVFGVHNVTRAFLPLLRKGHLKKIGNISSSLGSMALSAMGKFQPTPAYKVSKAAVNMLTVQWAESLENDGFTILALCPGWVKTDMGTEAGYLTPEESATGGLDVISRSTPADSGKFFVINLPDKEIGGQKIYDGSVRPY</sequence>
<dbReference type="InterPro" id="IPR036291">
    <property type="entry name" value="NAD(P)-bd_dom_sf"/>
</dbReference>
<dbReference type="GO" id="GO:0005737">
    <property type="term" value="C:cytoplasm"/>
    <property type="evidence" value="ECO:0007669"/>
    <property type="project" value="TreeGrafter"/>
</dbReference>
<evidence type="ECO:0000256" key="1">
    <source>
        <dbReference type="ARBA" id="ARBA00006484"/>
    </source>
</evidence>
<dbReference type="OrthoDB" id="5296at2759"/>
<dbReference type="PANTHER" id="PTHR43544">
    <property type="entry name" value="SHORT-CHAIN DEHYDROGENASE/REDUCTASE"/>
    <property type="match status" value="1"/>
</dbReference>
<evidence type="ECO:0000256" key="2">
    <source>
        <dbReference type="RuleBase" id="RU000363"/>
    </source>
</evidence>
<dbReference type="SUPFAM" id="SSF51735">
    <property type="entry name" value="NAD(P)-binding Rossmann-fold domains"/>
    <property type="match status" value="1"/>
</dbReference>
<organism evidence="3 4">
    <name type="scientific">Cadophora malorum</name>
    <dbReference type="NCBI Taxonomy" id="108018"/>
    <lineage>
        <taxon>Eukaryota</taxon>
        <taxon>Fungi</taxon>
        <taxon>Dikarya</taxon>
        <taxon>Ascomycota</taxon>
        <taxon>Pezizomycotina</taxon>
        <taxon>Leotiomycetes</taxon>
        <taxon>Helotiales</taxon>
        <taxon>Ploettnerulaceae</taxon>
        <taxon>Cadophora</taxon>
    </lineage>
</organism>
<dbReference type="AlphaFoldDB" id="A0A8H7TK45"/>
<comment type="similarity">
    <text evidence="1 2">Belongs to the short-chain dehydrogenases/reductases (SDR) family.</text>
</comment>
<dbReference type="CDD" id="cd05325">
    <property type="entry name" value="carb_red_sniffer_like_SDR_c"/>
    <property type="match status" value="1"/>
</dbReference>
<dbReference type="PRINTS" id="PR00081">
    <property type="entry name" value="GDHRDH"/>
</dbReference>
<dbReference type="Gene3D" id="3.40.50.720">
    <property type="entry name" value="NAD(P)-binding Rossmann-like Domain"/>
    <property type="match status" value="1"/>
</dbReference>
<dbReference type="EMBL" id="JAFJYH010000071">
    <property type="protein sequence ID" value="KAG4421104.1"/>
    <property type="molecule type" value="Genomic_DNA"/>
</dbReference>
<evidence type="ECO:0000313" key="4">
    <source>
        <dbReference type="Proteomes" id="UP000664132"/>
    </source>
</evidence>
<evidence type="ECO:0000313" key="3">
    <source>
        <dbReference type="EMBL" id="KAG4421104.1"/>
    </source>
</evidence>
<dbReference type="InterPro" id="IPR002347">
    <property type="entry name" value="SDR_fam"/>
</dbReference>
<gene>
    <name evidence="3" type="ORF">IFR04_005747</name>
</gene>
<name>A0A8H7TK45_9HELO</name>
<dbReference type="PRINTS" id="PR00080">
    <property type="entry name" value="SDRFAMILY"/>
</dbReference>
<comment type="caution">
    <text evidence="3">The sequence shown here is derived from an EMBL/GenBank/DDBJ whole genome shotgun (WGS) entry which is preliminary data.</text>
</comment>
<reference evidence="3" key="1">
    <citation type="submission" date="2021-02" db="EMBL/GenBank/DDBJ databases">
        <title>Genome sequence Cadophora malorum strain M34.</title>
        <authorList>
            <person name="Stefanovic E."/>
            <person name="Vu D."/>
            <person name="Scully C."/>
            <person name="Dijksterhuis J."/>
            <person name="Roader J."/>
            <person name="Houbraken J."/>
        </authorList>
    </citation>
    <scope>NUCLEOTIDE SEQUENCE</scope>
    <source>
        <strain evidence="3">M34</strain>
    </source>
</reference>
<dbReference type="PANTHER" id="PTHR43544:SF36">
    <property type="entry name" value="CHAIN OXIDOREDUCTASE (CSGA), PUTATIVE (AFU_ORTHOLOGUE AFUA_4G00910)-RELATED"/>
    <property type="match status" value="1"/>
</dbReference>
<accession>A0A8H7TK45</accession>